<evidence type="ECO:0000256" key="3">
    <source>
        <dbReference type="SAM" id="MobiDB-lite"/>
    </source>
</evidence>
<dbReference type="InterPro" id="IPR018222">
    <property type="entry name" value="Nuclear_transport_factor_2_euk"/>
</dbReference>
<evidence type="ECO:0000259" key="4">
    <source>
        <dbReference type="PROSITE" id="PS50102"/>
    </source>
</evidence>
<dbReference type="InterPro" id="IPR012677">
    <property type="entry name" value="Nucleotide-bd_a/b_plait_sf"/>
</dbReference>
<accession>A0AAV0I1Z9</accession>
<dbReference type="InterPro" id="IPR002075">
    <property type="entry name" value="NTF2_dom"/>
</dbReference>
<evidence type="ECO:0000313" key="7">
    <source>
        <dbReference type="Proteomes" id="UP001154282"/>
    </source>
</evidence>
<dbReference type="EMBL" id="CAMGYJ010000003">
    <property type="protein sequence ID" value="CAI0390758.1"/>
    <property type="molecule type" value="Genomic_DNA"/>
</dbReference>
<comment type="caution">
    <text evidence="6">The sequence shown here is derived from an EMBL/GenBank/DDBJ whole genome shotgun (WGS) entry which is preliminary data.</text>
</comment>
<dbReference type="GO" id="GO:1990904">
    <property type="term" value="C:ribonucleoprotein complex"/>
    <property type="evidence" value="ECO:0007669"/>
    <property type="project" value="TreeGrafter"/>
</dbReference>
<feature type="compositionally biased region" description="Low complexity" evidence="3">
    <location>
        <begin position="303"/>
        <end position="312"/>
    </location>
</feature>
<evidence type="ECO:0000256" key="1">
    <source>
        <dbReference type="ARBA" id="ARBA00022884"/>
    </source>
</evidence>
<dbReference type="GO" id="GO:0005829">
    <property type="term" value="C:cytosol"/>
    <property type="evidence" value="ECO:0007669"/>
    <property type="project" value="TreeGrafter"/>
</dbReference>
<proteinExistence type="predicted"/>
<feature type="domain" description="RRM" evidence="4">
    <location>
        <begin position="382"/>
        <end position="459"/>
    </location>
</feature>
<dbReference type="CDD" id="cd00780">
    <property type="entry name" value="NTF2"/>
    <property type="match status" value="1"/>
</dbReference>
<feature type="domain" description="NTF2" evidence="5">
    <location>
        <begin position="82"/>
        <end position="199"/>
    </location>
</feature>
<reference evidence="6" key="1">
    <citation type="submission" date="2022-08" db="EMBL/GenBank/DDBJ databases">
        <authorList>
            <person name="Gutierrez-Valencia J."/>
        </authorList>
    </citation>
    <scope>NUCLEOTIDE SEQUENCE</scope>
</reference>
<dbReference type="CDD" id="cd00590">
    <property type="entry name" value="RRM_SF"/>
    <property type="match status" value="1"/>
</dbReference>
<evidence type="ECO:0000313" key="6">
    <source>
        <dbReference type="EMBL" id="CAI0390758.1"/>
    </source>
</evidence>
<feature type="compositionally biased region" description="Polar residues" evidence="3">
    <location>
        <begin position="367"/>
        <end position="377"/>
    </location>
</feature>
<evidence type="ECO:0000259" key="5">
    <source>
        <dbReference type="PROSITE" id="PS50177"/>
    </source>
</evidence>
<feature type="compositionally biased region" description="Low complexity" evidence="3">
    <location>
        <begin position="532"/>
        <end position="552"/>
    </location>
</feature>
<dbReference type="InterPro" id="IPR035979">
    <property type="entry name" value="RBD_domain_sf"/>
</dbReference>
<dbReference type="PANTHER" id="PTHR10693">
    <property type="entry name" value="RAS GTPASE-ACTIVATING PROTEIN-BINDING PROTEIN"/>
    <property type="match status" value="1"/>
</dbReference>
<sequence length="558" mass="58949">MAPFFKLGLDSTGVAFSSSSDEVYDESPDASAISFACELQIPPSRPLFRLPNSDSLQPCPPAAKEMTMQAEDPVPSPTAQLVGNAFVEQYYNMLSKSPDVVHKFYQDSSVMSRPVADGLMSSVSTMAGINQMILSLEYKDCEVQIVTADSQKSFGDGVIVLVTGFLTAKDGLKRKFTQLFFLAPQDNAGFFVLNDVLRYVDEEELLAVKGSEVAADTAPVVTPEPEPTPFTNPVVVEQETATVAAEDTIPVSNEASLQLDNGDIAVAEKDYVSNSVAEAAEIVAAIPKAEVATQEANHHQLSETAATPTATEDAPKKSYASIANQLNYKPQPFQQRIAPPKPVVLAPVAAAAPAAAPTDAPAPRPARNNSVERNNNFTGKGHPIFVANLPMDATPEQLYEIFEKFGPIKSGGVQVRSYKQEKNCFGFVDFESASSMEKALEAGTMMIGNREAHIEKKKAAGEAGKFAPRRGGYRNDGFRGRGGSFVGGRGGGYGKGEFENQQGGGNFSGQARGGGAGRNGEAKVYQNGGVRGARQTRPAPPAAGATPAAAGAVLGGKN</sequence>
<dbReference type="PROSITE" id="PS50177">
    <property type="entry name" value="NTF2_DOMAIN"/>
    <property type="match status" value="1"/>
</dbReference>
<dbReference type="PROSITE" id="PS50102">
    <property type="entry name" value="RRM"/>
    <property type="match status" value="1"/>
</dbReference>
<dbReference type="Gene3D" id="3.30.70.330">
    <property type="match status" value="1"/>
</dbReference>
<dbReference type="InterPro" id="IPR032710">
    <property type="entry name" value="NTF2-like_dom_sf"/>
</dbReference>
<keyword evidence="7" id="KW-1185">Reference proteome</keyword>
<name>A0AAV0I1Z9_9ROSI</name>
<dbReference type="Gene3D" id="3.10.450.50">
    <property type="match status" value="1"/>
</dbReference>
<keyword evidence="1 2" id="KW-0694">RNA-binding</keyword>
<dbReference type="Pfam" id="PF02136">
    <property type="entry name" value="NTF2"/>
    <property type="match status" value="1"/>
</dbReference>
<dbReference type="SUPFAM" id="SSF54427">
    <property type="entry name" value="NTF2-like"/>
    <property type="match status" value="1"/>
</dbReference>
<dbReference type="GO" id="GO:0003729">
    <property type="term" value="F:mRNA binding"/>
    <property type="evidence" value="ECO:0007669"/>
    <property type="project" value="TreeGrafter"/>
</dbReference>
<dbReference type="AlphaFoldDB" id="A0AAV0I1Z9"/>
<dbReference type="InterPro" id="IPR039539">
    <property type="entry name" value="Ras_GTPase_bind_prot"/>
</dbReference>
<organism evidence="6 7">
    <name type="scientific">Linum tenue</name>
    <dbReference type="NCBI Taxonomy" id="586396"/>
    <lineage>
        <taxon>Eukaryota</taxon>
        <taxon>Viridiplantae</taxon>
        <taxon>Streptophyta</taxon>
        <taxon>Embryophyta</taxon>
        <taxon>Tracheophyta</taxon>
        <taxon>Spermatophyta</taxon>
        <taxon>Magnoliopsida</taxon>
        <taxon>eudicotyledons</taxon>
        <taxon>Gunneridae</taxon>
        <taxon>Pentapetalae</taxon>
        <taxon>rosids</taxon>
        <taxon>fabids</taxon>
        <taxon>Malpighiales</taxon>
        <taxon>Linaceae</taxon>
        <taxon>Linum</taxon>
    </lineage>
</organism>
<feature type="region of interest" description="Disordered" evidence="3">
    <location>
        <begin position="355"/>
        <end position="377"/>
    </location>
</feature>
<evidence type="ECO:0000256" key="2">
    <source>
        <dbReference type="PROSITE-ProRule" id="PRU00176"/>
    </source>
</evidence>
<protein>
    <submittedName>
        <fullName evidence="6">Uncharacterized protein</fullName>
    </submittedName>
</protein>
<dbReference type="Pfam" id="PF00076">
    <property type="entry name" value="RRM_1"/>
    <property type="match status" value="1"/>
</dbReference>
<gene>
    <name evidence="6" type="ORF">LITE_LOCUS6864</name>
</gene>
<dbReference type="FunFam" id="3.10.450.50:FF:000003">
    <property type="entry name" value="Nuclear transport factor 2 family protein"/>
    <property type="match status" value="1"/>
</dbReference>
<feature type="region of interest" description="Disordered" evidence="3">
    <location>
        <begin position="294"/>
        <end position="314"/>
    </location>
</feature>
<dbReference type="SUPFAM" id="SSF54928">
    <property type="entry name" value="RNA-binding domain, RBD"/>
    <property type="match status" value="1"/>
</dbReference>
<dbReference type="PANTHER" id="PTHR10693:SF45">
    <property type="entry name" value="NUCLEAR TRANSPORT FACTOR 2 (NTF2) FAMILY PROTEIN WITH RNA BINDING (RRM-RBD-RNP MOTIFS) DOMAIN-CONTAINING PROTEIN"/>
    <property type="match status" value="1"/>
</dbReference>
<feature type="region of interest" description="Disordered" evidence="3">
    <location>
        <begin position="499"/>
        <end position="558"/>
    </location>
</feature>
<dbReference type="Proteomes" id="UP001154282">
    <property type="component" value="Unassembled WGS sequence"/>
</dbReference>
<feature type="compositionally biased region" description="Gly residues" evidence="3">
    <location>
        <begin position="502"/>
        <end position="518"/>
    </location>
</feature>
<dbReference type="SMART" id="SM00360">
    <property type="entry name" value="RRM"/>
    <property type="match status" value="1"/>
</dbReference>
<dbReference type="InterPro" id="IPR000504">
    <property type="entry name" value="RRM_dom"/>
</dbReference>
<feature type="region of interest" description="Disordered" evidence="3">
    <location>
        <begin position="458"/>
        <end position="481"/>
    </location>
</feature>